<dbReference type="Gene3D" id="3.10.110.10">
    <property type="entry name" value="Ubiquitin Conjugating Enzyme"/>
    <property type="match status" value="1"/>
</dbReference>
<gene>
    <name evidence="1" type="ORF">Pmar_PMAR020905</name>
</gene>
<accession>C5LLN2</accession>
<dbReference type="Proteomes" id="UP000007800">
    <property type="component" value="Unassembled WGS sequence"/>
</dbReference>
<dbReference type="EMBL" id="GG683282">
    <property type="protein sequence ID" value="EER02362.1"/>
    <property type="molecule type" value="Genomic_DNA"/>
</dbReference>
<keyword evidence="2" id="KW-1185">Reference proteome</keyword>
<dbReference type="InterPro" id="IPR016135">
    <property type="entry name" value="UBQ-conjugating_enzyme/RWD"/>
</dbReference>
<dbReference type="OMA" id="ANSVFEW"/>
<name>C5LLN2_PERM5</name>
<dbReference type="GeneID" id="9047187"/>
<dbReference type="InParanoid" id="C5LLN2"/>
<evidence type="ECO:0000313" key="2">
    <source>
        <dbReference type="Proteomes" id="UP000007800"/>
    </source>
</evidence>
<evidence type="ECO:0000313" key="1">
    <source>
        <dbReference type="EMBL" id="EER02362.1"/>
    </source>
</evidence>
<dbReference type="SUPFAM" id="SSF54495">
    <property type="entry name" value="UBC-like"/>
    <property type="match status" value="1"/>
</dbReference>
<protein>
    <submittedName>
        <fullName evidence="1">Non-canonical ubiquitin conjugating enzyme, putative</fullName>
    </submittedName>
</protein>
<sequence>ANSVFEWHYMWAAGTVFQGGRYHGRIVLPSKYPFGPRVVMLLTSNGRFEVNENIYLSISSYHPGRWQPALGIRTDGSSQKLHADPWRRSHRGVGLAWGDSSAVGDGKSI</sequence>
<proteinExistence type="predicted"/>
<dbReference type="AlphaFoldDB" id="C5LLN2"/>
<dbReference type="RefSeq" id="XP_002769644.1">
    <property type="nucleotide sequence ID" value="XM_002769598.1"/>
</dbReference>
<dbReference type="OrthoDB" id="1158011at2759"/>
<feature type="non-terminal residue" evidence="1">
    <location>
        <position position="1"/>
    </location>
</feature>
<organism evidence="2">
    <name type="scientific">Perkinsus marinus (strain ATCC 50983 / TXsc)</name>
    <dbReference type="NCBI Taxonomy" id="423536"/>
    <lineage>
        <taxon>Eukaryota</taxon>
        <taxon>Sar</taxon>
        <taxon>Alveolata</taxon>
        <taxon>Perkinsozoa</taxon>
        <taxon>Perkinsea</taxon>
        <taxon>Perkinsida</taxon>
        <taxon>Perkinsidae</taxon>
        <taxon>Perkinsus</taxon>
    </lineage>
</organism>
<reference evidence="1 2" key="1">
    <citation type="submission" date="2008-07" db="EMBL/GenBank/DDBJ databases">
        <authorList>
            <person name="El-Sayed N."/>
            <person name="Caler E."/>
            <person name="Inman J."/>
            <person name="Amedeo P."/>
            <person name="Hass B."/>
            <person name="Wortman J."/>
        </authorList>
    </citation>
    <scope>NUCLEOTIDE SEQUENCE [LARGE SCALE GENOMIC DNA]</scope>
    <source>
        <strain evidence="2">ATCC 50983 / TXsc</strain>
    </source>
</reference>
<feature type="non-terminal residue" evidence="1">
    <location>
        <position position="109"/>
    </location>
</feature>